<accession>A0ACC8X6R6</accession>
<organism evidence="1 2">
    <name type="scientific">Candidatus Epulonipiscium fishelsonii</name>
    <dbReference type="NCBI Taxonomy" id="77094"/>
    <lineage>
        <taxon>Bacteria</taxon>
        <taxon>Bacillati</taxon>
        <taxon>Bacillota</taxon>
        <taxon>Clostridia</taxon>
        <taxon>Lachnospirales</taxon>
        <taxon>Lachnospiraceae</taxon>
        <taxon>Candidatus Epulonipiscium</taxon>
    </lineage>
</organism>
<reference evidence="1" key="1">
    <citation type="submission" date="2016-08" db="EMBL/GenBank/DDBJ databases">
        <authorList>
            <person name="Ngugi D.K."/>
            <person name="Miyake S."/>
            <person name="Stingl U."/>
        </authorList>
    </citation>
    <scope>NUCLEOTIDE SEQUENCE</scope>
    <source>
        <strain evidence="1">SCG-B11WGA-EpuloA1</strain>
    </source>
</reference>
<proteinExistence type="predicted"/>
<protein>
    <submittedName>
        <fullName evidence="1">Uncharacterized protein</fullName>
    </submittedName>
</protein>
<dbReference type="Proteomes" id="UP000188605">
    <property type="component" value="Unassembled WGS sequence"/>
</dbReference>
<keyword evidence="2" id="KW-1185">Reference proteome</keyword>
<gene>
    <name evidence="1" type="ORF">AN396_12850</name>
</gene>
<name>A0ACC8X6R6_9FIRM</name>
<comment type="caution">
    <text evidence="1">The sequence shown here is derived from an EMBL/GenBank/DDBJ whole genome shotgun (WGS) entry which is preliminary data.</text>
</comment>
<evidence type="ECO:0000313" key="1">
    <source>
        <dbReference type="EMBL" id="ONI37548.1"/>
    </source>
</evidence>
<evidence type="ECO:0000313" key="2">
    <source>
        <dbReference type="Proteomes" id="UP000188605"/>
    </source>
</evidence>
<sequence length="217" mass="24619">MTTLLMGILLMMSPSYSYANEVIQPSIQVTPNTNITIGEEYTSNEQLNIYFEEELLAPKEIEKNFIDIEETTETFNEETTESFDDNKKETDEYLHITQPLDNTTTFDSQINMMGEATEGIEIIIVVAQDETYNLYDVGTVGATETFNQLIDLYEGDNVISVAGKHDATVVEEIFEVRREPKENKNKLQNFVITGKEDLPSNLKTNNEEMAETSPETT</sequence>
<dbReference type="EMBL" id="LJDB01000109">
    <property type="protein sequence ID" value="ONI37548.1"/>
    <property type="molecule type" value="Genomic_DNA"/>
</dbReference>